<feature type="compositionally biased region" description="Basic and acidic residues" evidence="5">
    <location>
        <begin position="149"/>
        <end position="176"/>
    </location>
</feature>
<feature type="region of interest" description="Disordered" evidence="5">
    <location>
        <begin position="1"/>
        <end position="199"/>
    </location>
</feature>
<dbReference type="InterPro" id="IPR036128">
    <property type="entry name" value="Plus3-like_sf"/>
</dbReference>
<name>A0A6A6QLH6_9PEZI</name>
<dbReference type="SUPFAM" id="SSF159042">
    <property type="entry name" value="Plus3-like"/>
    <property type="match status" value="1"/>
</dbReference>
<evidence type="ECO:0000313" key="7">
    <source>
        <dbReference type="EMBL" id="KAF2493205.1"/>
    </source>
</evidence>
<keyword evidence="4" id="KW-0539">Nucleus</keyword>
<dbReference type="PANTHER" id="PTHR13115:SF8">
    <property type="entry name" value="RNA POLYMERASE-ASSOCIATED PROTEIN RTF1 HOMOLOG"/>
    <property type="match status" value="1"/>
</dbReference>
<dbReference type="Pfam" id="PF03126">
    <property type="entry name" value="Plus-3"/>
    <property type="match status" value="1"/>
</dbReference>
<evidence type="ECO:0000313" key="8">
    <source>
        <dbReference type="Proteomes" id="UP000799750"/>
    </source>
</evidence>
<comment type="subcellular location">
    <subcellularLocation>
        <location evidence="1">Nucleus</location>
    </subcellularLocation>
</comment>
<keyword evidence="3" id="KW-0804">Transcription</keyword>
<dbReference type="Proteomes" id="UP000799750">
    <property type="component" value="Unassembled WGS sequence"/>
</dbReference>
<sequence>MSDDDFLDDALLALAGDEDEAEEGEASDAASPANSLGSGAMDESDSSRDSPDATDTTVMFPLEGVFRSERDKAEIMALPQVKREEILADREDQKQQQSFSTQLARRAKAVERNGQNLDDKRKRKASSAELDESQRKASRPKVKSSQHLEAYKRQREQRGQLRERQNDRRTHGRRDSSGSNRPSDIDAEGESEVEWDEGAKAAQAAREEVPPNLNHYDMVRVGRGLFHEVCFYPGFEDTMVGAFCRVGSGQDPATGRTLYKMAQIKGFTKGKPYGFEGKGEGKAFTDLYVVVQHGIGKKEWQFQYLSNQRFTESELETYKKHLTDNNLKTPTRTFLEQKVRSIKALVDHYWDEEEVNAMIAKKQKYKHLEQASAKVAPPSQSELAAQRIADLNAANRLANSESIRKALIAERRQREREQRERALKRQKEKQAMEEAEKAKLLQLPKSNLDDLFEASDRSRSGTPATLAKPSGTSTPARKEKKGIPTFKKRTMDDDIIASLDIGIEIDI</sequence>
<dbReference type="PROSITE" id="PS51360">
    <property type="entry name" value="PLUS3"/>
    <property type="match status" value="1"/>
</dbReference>
<evidence type="ECO:0000256" key="5">
    <source>
        <dbReference type="SAM" id="MobiDB-lite"/>
    </source>
</evidence>
<accession>A0A6A6QLH6</accession>
<feature type="region of interest" description="Disordered" evidence="5">
    <location>
        <begin position="418"/>
        <end position="440"/>
    </location>
</feature>
<evidence type="ECO:0000259" key="6">
    <source>
        <dbReference type="PROSITE" id="PS51360"/>
    </source>
</evidence>
<protein>
    <submittedName>
        <fullName evidence="7">Plus-3-domain-containing protein</fullName>
    </submittedName>
</protein>
<evidence type="ECO:0000256" key="2">
    <source>
        <dbReference type="ARBA" id="ARBA00023015"/>
    </source>
</evidence>
<feature type="region of interest" description="Disordered" evidence="5">
    <location>
        <begin position="453"/>
        <end position="487"/>
    </location>
</feature>
<dbReference type="GO" id="GO:0003677">
    <property type="term" value="F:DNA binding"/>
    <property type="evidence" value="ECO:0007669"/>
    <property type="project" value="InterPro"/>
</dbReference>
<feature type="compositionally biased region" description="Basic and acidic residues" evidence="5">
    <location>
        <begin position="418"/>
        <end position="439"/>
    </location>
</feature>
<evidence type="ECO:0000256" key="1">
    <source>
        <dbReference type="ARBA" id="ARBA00004123"/>
    </source>
</evidence>
<feature type="compositionally biased region" description="Acidic residues" evidence="5">
    <location>
        <begin position="185"/>
        <end position="196"/>
    </location>
</feature>
<dbReference type="EMBL" id="MU004192">
    <property type="protein sequence ID" value="KAF2493205.1"/>
    <property type="molecule type" value="Genomic_DNA"/>
</dbReference>
<evidence type="ECO:0000256" key="4">
    <source>
        <dbReference type="ARBA" id="ARBA00023242"/>
    </source>
</evidence>
<dbReference type="Gene3D" id="3.90.70.200">
    <property type="entry name" value="Plus-3 domain"/>
    <property type="match status" value="1"/>
</dbReference>
<feature type="compositionally biased region" description="Basic and acidic residues" evidence="5">
    <location>
        <begin position="81"/>
        <end position="94"/>
    </location>
</feature>
<feature type="compositionally biased region" description="Acidic residues" evidence="5">
    <location>
        <begin position="16"/>
        <end position="26"/>
    </location>
</feature>
<organism evidence="7 8">
    <name type="scientific">Lophium mytilinum</name>
    <dbReference type="NCBI Taxonomy" id="390894"/>
    <lineage>
        <taxon>Eukaryota</taxon>
        <taxon>Fungi</taxon>
        <taxon>Dikarya</taxon>
        <taxon>Ascomycota</taxon>
        <taxon>Pezizomycotina</taxon>
        <taxon>Dothideomycetes</taxon>
        <taxon>Pleosporomycetidae</taxon>
        <taxon>Mytilinidiales</taxon>
        <taxon>Mytilinidiaceae</taxon>
        <taxon>Lophium</taxon>
    </lineage>
</organism>
<keyword evidence="2" id="KW-0805">Transcription regulation</keyword>
<dbReference type="OrthoDB" id="166375at2759"/>
<proteinExistence type="predicted"/>
<gene>
    <name evidence="7" type="ORF">BU16DRAFT_528527</name>
</gene>
<keyword evidence="8" id="KW-1185">Reference proteome</keyword>
<dbReference type="SMART" id="SM00719">
    <property type="entry name" value="Plus3"/>
    <property type="match status" value="1"/>
</dbReference>
<dbReference type="AlphaFoldDB" id="A0A6A6QLH6"/>
<dbReference type="PANTHER" id="PTHR13115">
    <property type="entry name" value="RNA POLYMERASE-ASSOCIATED PROTEIN RTF1 HOMOLOG"/>
    <property type="match status" value="1"/>
</dbReference>
<reference evidence="7" key="1">
    <citation type="journal article" date="2020" name="Stud. Mycol.">
        <title>101 Dothideomycetes genomes: a test case for predicting lifestyles and emergence of pathogens.</title>
        <authorList>
            <person name="Haridas S."/>
            <person name="Albert R."/>
            <person name="Binder M."/>
            <person name="Bloem J."/>
            <person name="Labutti K."/>
            <person name="Salamov A."/>
            <person name="Andreopoulos B."/>
            <person name="Baker S."/>
            <person name="Barry K."/>
            <person name="Bills G."/>
            <person name="Bluhm B."/>
            <person name="Cannon C."/>
            <person name="Castanera R."/>
            <person name="Culley D."/>
            <person name="Daum C."/>
            <person name="Ezra D."/>
            <person name="Gonzalez J."/>
            <person name="Henrissat B."/>
            <person name="Kuo A."/>
            <person name="Liang C."/>
            <person name="Lipzen A."/>
            <person name="Lutzoni F."/>
            <person name="Magnuson J."/>
            <person name="Mondo S."/>
            <person name="Nolan M."/>
            <person name="Ohm R."/>
            <person name="Pangilinan J."/>
            <person name="Park H.-J."/>
            <person name="Ramirez L."/>
            <person name="Alfaro M."/>
            <person name="Sun H."/>
            <person name="Tritt A."/>
            <person name="Yoshinaga Y."/>
            <person name="Zwiers L.-H."/>
            <person name="Turgeon B."/>
            <person name="Goodwin S."/>
            <person name="Spatafora J."/>
            <person name="Crous P."/>
            <person name="Grigoriev I."/>
        </authorList>
    </citation>
    <scope>NUCLEOTIDE SEQUENCE</scope>
    <source>
        <strain evidence="7">CBS 269.34</strain>
    </source>
</reference>
<dbReference type="InterPro" id="IPR004343">
    <property type="entry name" value="Plus-3_dom"/>
</dbReference>
<dbReference type="GO" id="GO:1990269">
    <property type="term" value="F:RNA polymerase II C-terminal domain phosphoserine binding"/>
    <property type="evidence" value="ECO:0007669"/>
    <property type="project" value="TreeGrafter"/>
</dbReference>
<evidence type="ECO:0000256" key="3">
    <source>
        <dbReference type="ARBA" id="ARBA00023163"/>
    </source>
</evidence>
<dbReference type="GO" id="GO:0016593">
    <property type="term" value="C:Cdc73/Paf1 complex"/>
    <property type="evidence" value="ECO:0007669"/>
    <property type="project" value="TreeGrafter"/>
</dbReference>
<feature type="domain" description="Plus3" evidence="6">
    <location>
        <begin position="210"/>
        <end position="347"/>
    </location>
</feature>